<accession>A0A8J4T5V3</accession>
<gene>
    <name evidence="1" type="ORF">PHET_11064</name>
</gene>
<sequence length="52" mass="5993">MYSSSAKFPSHSSISYQKIHFRTSVSWGGKSQLFGNCWHRRRKIDGISTESQ</sequence>
<organism evidence="1 2">
    <name type="scientific">Paragonimus heterotremus</name>
    <dbReference type="NCBI Taxonomy" id="100268"/>
    <lineage>
        <taxon>Eukaryota</taxon>
        <taxon>Metazoa</taxon>
        <taxon>Spiralia</taxon>
        <taxon>Lophotrochozoa</taxon>
        <taxon>Platyhelminthes</taxon>
        <taxon>Trematoda</taxon>
        <taxon>Digenea</taxon>
        <taxon>Plagiorchiida</taxon>
        <taxon>Troglotremata</taxon>
        <taxon>Troglotrematidae</taxon>
        <taxon>Paragonimus</taxon>
    </lineage>
</organism>
<reference evidence="1" key="1">
    <citation type="submission" date="2019-05" db="EMBL/GenBank/DDBJ databases">
        <title>Annotation for the trematode Paragonimus heterotremus.</title>
        <authorList>
            <person name="Choi Y.-J."/>
        </authorList>
    </citation>
    <scope>NUCLEOTIDE SEQUENCE</scope>
    <source>
        <strain evidence="1">LC</strain>
    </source>
</reference>
<dbReference type="Proteomes" id="UP000748531">
    <property type="component" value="Unassembled WGS sequence"/>
</dbReference>
<proteinExistence type="predicted"/>
<dbReference type="AlphaFoldDB" id="A0A8J4T5V3"/>
<evidence type="ECO:0000313" key="1">
    <source>
        <dbReference type="EMBL" id="KAF5396104.1"/>
    </source>
</evidence>
<comment type="caution">
    <text evidence="1">The sequence shown here is derived from an EMBL/GenBank/DDBJ whole genome shotgun (WGS) entry which is preliminary data.</text>
</comment>
<evidence type="ECO:0000313" key="2">
    <source>
        <dbReference type="Proteomes" id="UP000748531"/>
    </source>
</evidence>
<protein>
    <submittedName>
        <fullName evidence="1">Uncharacterized protein</fullName>
    </submittedName>
</protein>
<keyword evidence="2" id="KW-1185">Reference proteome</keyword>
<dbReference type="EMBL" id="LUCH01009178">
    <property type="protein sequence ID" value="KAF5396104.1"/>
    <property type="molecule type" value="Genomic_DNA"/>
</dbReference>
<name>A0A8J4T5V3_9TREM</name>